<gene>
    <name evidence="2" type="ORF">E7V67_022715</name>
</gene>
<organism evidence="2 3">
    <name type="scientific">[Empedobacter] haloabium</name>
    <dbReference type="NCBI Taxonomy" id="592317"/>
    <lineage>
        <taxon>Bacteria</taxon>
        <taxon>Pseudomonadati</taxon>
        <taxon>Pseudomonadota</taxon>
        <taxon>Betaproteobacteria</taxon>
        <taxon>Burkholderiales</taxon>
        <taxon>Oxalobacteraceae</taxon>
        <taxon>Telluria group</taxon>
        <taxon>Telluria group incertae sedis</taxon>
    </lineage>
</organism>
<reference evidence="2 3" key="1">
    <citation type="journal article" date="2019" name="Int. J. Syst. Evol. Microbiol.">
        <title>The Draft Whole-Genome Sequence of the Antibiotic Producer Empedobacter haloabium ATCC 31962 Provides Indications for Its Taxonomic Reclassification.</title>
        <authorList>
            <person name="Miess H."/>
            <person name="Arlt P."/>
            <person name="Apel A.K."/>
            <person name="Weber T."/>
            <person name="Nieselt K."/>
            <person name="Hanssen F."/>
            <person name="Czemmel S."/>
            <person name="Nahnsen S."/>
            <person name="Gross H."/>
        </authorList>
    </citation>
    <scope>NUCLEOTIDE SEQUENCE [LARGE SCALE GENOMIC DNA]</scope>
    <source>
        <strain evidence="2 3">ATCC 31962</strain>
    </source>
</reference>
<proteinExistence type="predicted"/>
<keyword evidence="1" id="KW-0472">Membrane</keyword>
<keyword evidence="3" id="KW-1185">Reference proteome</keyword>
<dbReference type="Proteomes" id="UP000321323">
    <property type="component" value="Chromosome"/>
</dbReference>
<evidence type="ECO:0000313" key="2">
    <source>
        <dbReference type="EMBL" id="WUR12485.1"/>
    </source>
</evidence>
<keyword evidence="1" id="KW-1133">Transmembrane helix</keyword>
<feature type="transmembrane region" description="Helical" evidence="1">
    <location>
        <begin position="35"/>
        <end position="54"/>
    </location>
</feature>
<sequence>MLFIFVPLSVLAGIISLLSFSAARALSVKRACFIVGIMVAFPIIANEVFQYIWYRKAIPEKIGITYPISTYDETGFREGCGTIVFKLSDETLALIKKDGLKFLAGATQGRGHPGEHYYRYAEWQETPLPPDWTSEGSWMICSGLSNGDHARIVAAAKSRGAYFTTKDEGTLVLIPSLGYIVYSFFG</sequence>
<evidence type="ECO:0000313" key="3">
    <source>
        <dbReference type="Proteomes" id="UP000321323"/>
    </source>
</evidence>
<name>A0ABZ1UIB8_9BURK</name>
<dbReference type="EMBL" id="CP136508">
    <property type="protein sequence ID" value="WUR12485.1"/>
    <property type="molecule type" value="Genomic_DNA"/>
</dbReference>
<accession>A0ABZ1UIB8</accession>
<keyword evidence="1" id="KW-0812">Transmembrane</keyword>
<evidence type="ECO:0000256" key="1">
    <source>
        <dbReference type="SAM" id="Phobius"/>
    </source>
</evidence>
<protein>
    <submittedName>
        <fullName evidence="2">Uncharacterized protein</fullName>
    </submittedName>
</protein>